<organism evidence="3">
    <name type="scientific">marine metagenome</name>
    <dbReference type="NCBI Taxonomy" id="408172"/>
    <lineage>
        <taxon>unclassified sequences</taxon>
        <taxon>metagenomes</taxon>
        <taxon>ecological metagenomes</taxon>
    </lineage>
</organism>
<dbReference type="Gene3D" id="3.90.1580.10">
    <property type="entry name" value="paralog of FGE (formylglycine-generating enzyme)"/>
    <property type="match status" value="1"/>
</dbReference>
<dbReference type="PANTHER" id="PTHR23150">
    <property type="entry name" value="SULFATASE MODIFYING FACTOR 1, 2"/>
    <property type="match status" value="1"/>
</dbReference>
<dbReference type="Pfam" id="PF03781">
    <property type="entry name" value="FGE-sulfatase"/>
    <property type="match status" value="1"/>
</dbReference>
<name>A0A381PJ02_9ZZZZ</name>
<evidence type="ECO:0000259" key="2">
    <source>
        <dbReference type="Pfam" id="PF03781"/>
    </source>
</evidence>
<dbReference type="InterPro" id="IPR005532">
    <property type="entry name" value="SUMF_dom"/>
</dbReference>
<dbReference type="InterPro" id="IPR051043">
    <property type="entry name" value="Sulfatase_Mod_Factor_Kinase"/>
</dbReference>
<proteinExistence type="predicted"/>
<dbReference type="AlphaFoldDB" id="A0A381PJ02"/>
<evidence type="ECO:0000256" key="1">
    <source>
        <dbReference type="SAM" id="MobiDB-lite"/>
    </source>
</evidence>
<feature type="region of interest" description="Disordered" evidence="1">
    <location>
        <begin position="87"/>
        <end position="117"/>
    </location>
</feature>
<dbReference type="InterPro" id="IPR042095">
    <property type="entry name" value="SUMF_sf"/>
</dbReference>
<evidence type="ECO:0000313" key="3">
    <source>
        <dbReference type="EMBL" id="SUZ66991.1"/>
    </source>
</evidence>
<accession>A0A381PJ02</accession>
<protein>
    <recommendedName>
        <fullName evidence="2">Sulfatase-modifying factor enzyme-like domain-containing protein</fullName>
    </recommendedName>
</protein>
<feature type="domain" description="Sulfatase-modifying factor enzyme-like" evidence="2">
    <location>
        <begin position="33"/>
        <end position="295"/>
    </location>
</feature>
<feature type="compositionally biased region" description="Polar residues" evidence="1">
    <location>
        <begin position="88"/>
        <end position="101"/>
    </location>
</feature>
<dbReference type="PANTHER" id="PTHR23150:SF19">
    <property type="entry name" value="FORMYLGLYCINE-GENERATING ENZYME"/>
    <property type="match status" value="1"/>
</dbReference>
<dbReference type="EMBL" id="UINC01000999">
    <property type="protein sequence ID" value="SUZ66991.1"/>
    <property type="molecule type" value="Genomic_DNA"/>
</dbReference>
<dbReference type="SUPFAM" id="SSF56436">
    <property type="entry name" value="C-type lectin-like"/>
    <property type="match status" value="1"/>
</dbReference>
<gene>
    <name evidence="3" type="ORF">METZ01_LOCUS19845</name>
</gene>
<sequence>MKSTHNRVLALLIRIGILCLTSSALSAQSDLAEDFVLIEGGTFSMGSSEREIGRDEDEGPRHQVTVASFALARSEVTRGEFTKFVESTGYQTDSEKNSTGCAPQPEDGSLTSWREPGWDQTDQHPVVCVSRNDAYAYAKWKGQQIDIELRLPTEAEFEYALRKPNNTTYPWGIDGERGCAFGNIGDINFRNLRPEVMSTAACNDGFTFTAPIGSFRPDGIGTVDLTGNVWEWTADCYADNYADSPSDSSAMKGGDCSVGVLRGASFDDGPRYQRSANRVGAATERGAWVFGIRLAHDP</sequence>
<reference evidence="3" key="1">
    <citation type="submission" date="2018-05" db="EMBL/GenBank/DDBJ databases">
        <authorList>
            <person name="Lanie J.A."/>
            <person name="Ng W.-L."/>
            <person name="Kazmierczak K.M."/>
            <person name="Andrzejewski T.M."/>
            <person name="Davidsen T.M."/>
            <person name="Wayne K.J."/>
            <person name="Tettelin H."/>
            <person name="Glass J.I."/>
            <person name="Rusch D."/>
            <person name="Podicherti R."/>
            <person name="Tsui H.-C.T."/>
            <person name="Winkler M.E."/>
        </authorList>
    </citation>
    <scope>NUCLEOTIDE SEQUENCE</scope>
</reference>
<dbReference type="InterPro" id="IPR016187">
    <property type="entry name" value="CTDL_fold"/>
</dbReference>
<dbReference type="GO" id="GO:0120147">
    <property type="term" value="F:formylglycine-generating oxidase activity"/>
    <property type="evidence" value="ECO:0007669"/>
    <property type="project" value="TreeGrafter"/>
</dbReference>